<dbReference type="OrthoDB" id="8949486at2759"/>
<feature type="region of interest" description="Disordered" evidence="3">
    <location>
        <begin position="44"/>
        <end position="84"/>
    </location>
</feature>
<dbReference type="STRING" id="1231657.A0A1Y1Y9M5"/>
<proteinExistence type="inferred from homology"/>
<gene>
    <name evidence="5" type="ORF">BCR34DRAFT_579790</name>
</gene>
<dbReference type="EMBL" id="MCFA01000301">
    <property type="protein sequence ID" value="ORX94720.1"/>
    <property type="molecule type" value="Genomic_DNA"/>
</dbReference>
<name>A0A1Y1Y9M5_9PLEO</name>
<dbReference type="InterPro" id="IPR013923">
    <property type="entry name" value="Autophagy-rel_prot_16_dom"/>
</dbReference>
<accession>A0A1Y1Y9M5</accession>
<dbReference type="Gene3D" id="1.20.5.170">
    <property type="match status" value="1"/>
</dbReference>
<sequence>MSSSPLAEYLAALEARDAREQAHAVYINHYTKLADRTAASLAHAEASAPAPTPSLRTSTKSLRPGTPKGKGSPLPHDVSSPPGGIAQLRAELAQTQKTRSALESKLAATTSELSTFQLSDTAQKKRIAQLEKQKELLERRVKDRAEELKGKGRLVEDVQDEMVAINLQLHMVEQERDRLKGENEELTRRWVEKMEQEARRMNEDNDEMGWMRSKGKGTAKDRGGEGPQ</sequence>
<dbReference type="SUPFAM" id="SSF144284">
    <property type="entry name" value="Sec2 N-terminal region"/>
    <property type="match status" value="1"/>
</dbReference>
<feature type="compositionally biased region" description="Basic and acidic residues" evidence="3">
    <location>
        <begin position="218"/>
        <end position="228"/>
    </location>
</feature>
<evidence type="ECO:0000259" key="4">
    <source>
        <dbReference type="Pfam" id="PF08614"/>
    </source>
</evidence>
<comment type="similarity">
    <text evidence="1">Belongs to the ATG16 family.</text>
</comment>
<keyword evidence="2" id="KW-0175">Coiled coil</keyword>
<dbReference type="Pfam" id="PF08614">
    <property type="entry name" value="ATG16"/>
    <property type="match status" value="1"/>
</dbReference>
<reference evidence="5 6" key="1">
    <citation type="submission" date="2016-07" db="EMBL/GenBank/DDBJ databases">
        <title>Pervasive Adenine N6-methylation of Active Genes in Fungi.</title>
        <authorList>
            <consortium name="DOE Joint Genome Institute"/>
            <person name="Mondo S.J."/>
            <person name="Dannebaum R.O."/>
            <person name="Kuo R.C."/>
            <person name="Labutti K."/>
            <person name="Haridas S."/>
            <person name="Kuo A."/>
            <person name="Salamov A."/>
            <person name="Ahrendt S.R."/>
            <person name="Lipzen A."/>
            <person name="Sullivan W."/>
            <person name="Andreopoulos W.B."/>
            <person name="Clum A."/>
            <person name="Lindquist E."/>
            <person name="Daum C."/>
            <person name="Ramamoorthy G.K."/>
            <person name="Gryganskyi A."/>
            <person name="Culley D."/>
            <person name="Magnuson J.K."/>
            <person name="James T.Y."/>
            <person name="O'Malley M.A."/>
            <person name="Stajich J.E."/>
            <person name="Spatafora J.W."/>
            <person name="Visel A."/>
            <person name="Grigoriev I.V."/>
        </authorList>
    </citation>
    <scope>NUCLEOTIDE SEQUENCE [LARGE SCALE GENOMIC DNA]</scope>
    <source>
        <strain evidence="5 6">CBS 115471</strain>
    </source>
</reference>
<comment type="caution">
    <text evidence="5">The sequence shown here is derived from an EMBL/GenBank/DDBJ whole genome shotgun (WGS) entry which is preliminary data.</text>
</comment>
<dbReference type="CDD" id="cd22887">
    <property type="entry name" value="Atg16_CCD"/>
    <property type="match status" value="1"/>
</dbReference>
<feature type="coiled-coil region" evidence="2">
    <location>
        <begin position="85"/>
        <end position="189"/>
    </location>
</feature>
<keyword evidence="6" id="KW-1185">Reference proteome</keyword>
<feature type="domain" description="Autophagy-related protein 16" evidence="4">
    <location>
        <begin position="8"/>
        <end position="202"/>
    </location>
</feature>
<feature type="region of interest" description="Disordered" evidence="3">
    <location>
        <begin position="199"/>
        <end position="228"/>
    </location>
</feature>
<dbReference type="Proteomes" id="UP000193144">
    <property type="component" value="Unassembled WGS sequence"/>
</dbReference>
<evidence type="ECO:0000256" key="2">
    <source>
        <dbReference type="SAM" id="Coils"/>
    </source>
</evidence>
<evidence type="ECO:0000313" key="5">
    <source>
        <dbReference type="EMBL" id="ORX94720.1"/>
    </source>
</evidence>
<evidence type="ECO:0000313" key="6">
    <source>
        <dbReference type="Proteomes" id="UP000193144"/>
    </source>
</evidence>
<dbReference type="AlphaFoldDB" id="A0A1Y1Y9M5"/>
<protein>
    <submittedName>
        <fullName evidence="5">Autophagy-related protein 16</fullName>
    </submittedName>
</protein>
<evidence type="ECO:0000256" key="1">
    <source>
        <dbReference type="ARBA" id="ARBA00005331"/>
    </source>
</evidence>
<evidence type="ECO:0000256" key="3">
    <source>
        <dbReference type="SAM" id="MobiDB-lite"/>
    </source>
</evidence>
<organism evidence="5 6">
    <name type="scientific">Clohesyomyces aquaticus</name>
    <dbReference type="NCBI Taxonomy" id="1231657"/>
    <lineage>
        <taxon>Eukaryota</taxon>
        <taxon>Fungi</taxon>
        <taxon>Dikarya</taxon>
        <taxon>Ascomycota</taxon>
        <taxon>Pezizomycotina</taxon>
        <taxon>Dothideomycetes</taxon>
        <taxon>Pleosporomycetidae</taxon>
        <taxon>Pleosporales</taxon>
        <taxon>Lindgomycetaceae</taxon>
        <taxon>Clohesyomyces</taxon>
    </lineage>
</organism>